<evidence type="ECO:0000313" key="2">
    <source>
        <dbReference type="Proteomes" id="UP000680045"/>
    </source>
</evidence>
<accession>A0A941J267</accession>
<name>A0A941J267_9BACI</name>
<dbReference type="EMBL" id="JAGTPW010000006">
    <property type="protein sequence ID" value="MBR8644253.1"/>
    <property type="molecule type" value="Genomic_DNA"/>
</dbReference>
<proteinExistence type="predicted"/>
<dbReference type="Proteomes" id="UP000680045">
    <property type="component" value="Unassembled WGS sequence"/>
</dbReference>
<comment type="caution">
    <text evidence="1">The sequence shown here is derived from an EMBL/GenBank/DDBJ whole genome shotgun (WGS) entry which is preliminary data.</text>
</comment>
<sequence>MKDTKINTYGALISSMEIIYNYRDTGESTVEVARLCGDTLAPYNIKDTKRSLGIYISSPFKIKFIDLALLTVDAYSDSSSFRVFTL</sequence>
<dbReference type="AlphaFoldDB" id="A0A941J267"/>
<gene>
    <name evidence="1" type="ORF">KEH51_05215</name>
</gene>
<protein>
    <submittedName>
        <fullName evidence="1">Uncharacterized protein</fullName>
    </submittedName>
</protein>
<reference evidence="1" key="1">
    <citation type="submission" date="2021-04" db="EMBL/GenBank/DDBJ databases">
        <title>Whole genome sequencing of Enterococci isolates from hospitalized patients.</title>
        <authorList>
            <person name="Ogoti B.M."/>
            <person name="Onyambu F.G."/>
        </authorList>
    </citation>
    <scope>NUCLEOTIDE SEQUENCE</scope>
    <source>
        <strain evidence="1">242</strain>
    </source>
</reference>
<evidence type="ECO:0000313" key="1">
    <source>
        <dbReference type="EMBL" id="MBR8644253.1"/>
    </source>
</evidence>
<organism evidence="1 2">
    <name type="scientific">Peribacillus frigoritolerans</name>
    <dbReference type="NCBI Taxonomy" id="450367"/>
    <lineage>
        <taxon>Bacteria</taxon>
        <taxon>Bacillati</taxon>
        <taxon>Bacillota</taxon>
        <taxon>Bacilli</taxon>
        <taxon>Bacillales</taxon>
        <taxon>Bacillaceae</taxon>
        <taxon>Peribacillus</taxon>
    </lineage>
</organism>